<dbReference type="SUPFAM" id="SSF53067">
    <property type="entry name" value="Actin-like ATPase domain"/>
    <property type="match status" value="1"/>
</dbReference>
<feature type="compositionally biased region" description="Pro residues" evidence="1">
    <location>
        <begin position="380"/>
        <end position="398"/>
    </location>
</feature>
<proteinExistence type="predicted"/>
<reference evidence="3" key="1">
    <citation type="submission" date="2022-12" db="EMBL/GenBank/DDBJ databases">
        <authorList>
            <person name="Krivoruchko A.V."/>
            <person name="Elkin A."/>
        </authorList>
    </citation>
    <scope>NUCLEOTIDE SEQUENCE</scope>
    <source>
        <strain evidence="3">IEGM 1391</strain>
    </source>
</reference>
<organism evidence="3 4">
    <name type="scientific">Rhodococcus ruber</name>
    <dbReference type="NCBI Taxonomy" id="1830"/>
    <lineage>
        <taxon>Bacteria</taxon>
        <taxon>Bacillati</taxon>
        <taxon>Actinomycetota</taxon>
        <taxon>Actinomycetes</taxon>
        <taxon>Mycobacteriales</taxon>
        <taxon>Nocardiaceae</taxon>
        <taxon>Rhodococcus</taxon>
    </lineage>
</organism>
<feature type="domain" description="DUF7159" evidence="2">
    <location>
        <begin position="236"/>
        <end position="302"/>
    </location>
</feature>
<evidence type="ECO:0000313" key="3">
    <source>
        <dbReference type="EMBL" id="MCZ4522101.1"/>
    </source>
</evidence>
<evidence type="ECO:0000256" key="1">
    <source>
        <dbReference type="SAM" id="MobiDB-lite"/>
    </source>
</evidence>
<evidence type="ECO:0000313" key="4">
    <source>
        <dbReference type="Proteomes" id="UP001081071"/>
    </source>
</evidence>
<evidence type="ECO:0000259" key="2">
    <source>
        <dbReference type="Pfam" id="PF23717"/>
    </source>
</evidence>
<comment type="caution">
    <text evidence="3">The sequence shown here is derived from an EMBL/GenBank/DDBJ whole genome shotgun (WGS) entry which is preliminary data.</text>
</comment>
<protein>
    <submittedName>
        <fullName evidence="3">Hsp70 family protein</fullName>
    </submittedName>
</protein>
<dbReference type="InterPro" id="IPR043129">
    <property type="entry name" value="ATPase_NBD"/>
</dbReference>
<dbReference type="EMBL" id="JAPWIJ010000018">
    <property type="protein sequence ID" value="MCZ4522101.1"/>
    <property type="molecule type" value="Genomic_DNA"/>
</dbReference>
<dbReference type="Gene3D" id="3.90.640.10">
    <property type="entry name" value="Actin, Chain A, domain 4"/>
    <property type="match status" value="1"/>
</dbReference>
<dbReference type="InterPro" id="IPR055583">
    <property type="entry name" value="DUF7159"/>
</dbReference>
<dbReference type="Gene3D" id="3.30.420.40">
    <property type="match status" value="2"/>
</dbReference>
<name>A0ABT4MM92_9NOCA</name>
<dbReference type="Pfam" id="PF23717">
    <property type="entry name" value="DUF7159"/>
    <property type="match status" value="1"/>
</dbReference>
<feature type="region of interest" description="Disordered" evidence="1">
    <location>
        <begin position="346"/>
        <end position="408"/>
    </location>
</feature>
<gene>
    <name evidence="3" type="ORF">O4220_26570</name>
</gene>
<dbReference type="Proteomes" id="UP001081071">
    <property type="component" value="Unassembled WGS sequence"/>
</dbReference>
<feature type="compositionally biased region" description="Low complexity" evidence="1">
    <location>
        <begin position="363"/>
        <end position="379"/>
    </location>
</feature>
<sequence>MTPSPVSRARNVHLIAVIEIGEAGEEMRSSVGVSLGTCGIRTARTTEDGTWTDGTPFDDWQLSPSAEDVARVVRGIVDRPDAPQSLGVAHRTPAERAHIAAALAEEYVSDVHLIDETGAALEYLRPGLPSHHRTIALFDAGDTGVGIDIVDVESGRSYGSTRTTAISGSAFDAVVREHILGLGIVRSPQTPDEESALTAFCRGIKEALSTHQTTSTPDGEHVLLERHIFELSIARSTEQAAATVRQLGLEAEFYPDAVVAIGGTSNVPLVRATLERFLQLPVIVPERPELVVAGGAAVHATRVDAAHVPPLVSHRPALARLGMIALPIVGVIAAIGLFTSIGSSEGDQPLSTPASVGERVSQTTSPAAGTTTTSTSTPTPDVPPPPPTTTSAPPPAADPAPYVEYQPHYYPPAPAPAPTVPLPQIPGVQMPVIPLPVLPRLPF</sequence>
<accession>A0ABT4MM92</accession>
<feature type="compositionally biased region" description="Low complexity" evidence="1">
    <location>
        <begin position="399"/>
        <end position="408"/>
    </location>
</feature>
<keyword evidence="4" id="KW-1185">Reference proteome</keyword>
<dbReference type="RefSeq" id="WP_269608541.1">
    <property type="nucleotide sequence ID" value="NZ_JAPWIJ010000018.1"/>
</dbReference>